<dbReference type="Proteomes" id="UP000467322">
    <property type="component" value="Unassembled WGS sequence"/>
</dbReference>
<dbReference type="AlphaFoldDB" id="A0A845M479"/>
<keyword evidence="8" id="KW-1185">Reference proteome</keyword>
<dbReference type="EMBL" id="WTUX01000019">
    <property type="protein sequence ID" value="MZR14366.1"/>
    <property type="molecule type" value="Genomic_DNA"/>
</dbReference>
<comment type="cofactor">
    <cofactor evidence="1">
        <name>pyridoxal 5'-phosphate</name>
        <dbReference type="ChEBI" id="CHEBI:597326"/>
    </cofactor>
</comment>
<dbReference type="PROSITE" id="PS00600">
    <property type="entry name" value="AA_TRANSFER_CLASS_3"/>
    <property type="match status" value="1"/>
</dbReference>
<dbReference type="Gene3D" id="3.90.1150.10">
    <property type="entry name" value="Aspartate Aminotransferase, domain 1"/>
    <property type="match status" value="1"/>
</dbReference>
<evidence type="ECO:0000256" key="1">
    <source>
        <dbReference type="ARBA" id="ARBA00001933"/>
    </source>
</evidence>
<dbReference type="GO" id="GO:0030170">
    <property type="term" value="F:pyridoxal phosphate binding"/>
    <property type="evidence" value="ECO:0007669"/>
    <property type="project" value="InterPro"/>
</dbReference>
<reference evidence="7 8" key="1">
    <citation type="submission" date="2019-12" db="EMBL/GenBank/DDBJ databases">
        <title>Maritimibacter sp. nov. sp. isolated from sea sand.</title>
        <authorList>
            <person name="Kim J."/>
            <person name="Jeong S.E."/>
            <person name="Jung H.S."/>
            <person name="Jeon C.O."/>
        </authorList>
    </citation>
    <scope>NUCLEOTIDE SEQUENCE [LARGE SCALE GENOMIC DNA]</scope>
    <source>
        <strain evidence="7 8">DP07</strain>
    </source>
</reference>
<sequence>MLKNDQLDRWDRENFFHPSTHLAQFARGEAPSRIIKTGKGCHITDRDDNELLDAFAGLYCVNAGYGREEITDAIAEQAKELAYYHAYVGHGTEASITLAKMILDRAPEHMSKVYFGLSGSDANETNIKLVWYYNNILGRPEKKKIISRWRGYHGSGLMTGSLTGLHLFHKKFDLPLSQVIHTEAPYYFRRPDLAMSEADFVDHCVAELERLIEEEGADTIAAFIGEPALGTGGLVPPPEGYWEAIQKVLEKHDILLIADEVVTGFGRLGSMFGSEHYGLKPDLITIAKGLTSAYAPLSGSIVSDKMWKVLEQGTDENGPIGHGWTYSAHPIGAAAGVANLELLDKLDLVGNAGRTGAYFEKALQAAVGDHANVGDVRGEGLLCAVEFVQDRDTRTFFDASEGVGGKVAGALLAAGVIGRAMPQGDIIGFAPPFCVTEAEADEIATKLARAVKSVLG</sequence>
<dbReference type="InterPro" id="IPR015421">
    <property type="entry name" value="PyrdxlP-dep_Trfase_major"/>
</dbReference>
<dbReference type="FunFam" id="3.40.640.10:FF:000014">
    <property type="entry name" value="Adenosylmethionine-8-amino-7-oxononanoate aminotransferase, probable"/>
    <property type="match status" value="1"/>
</dbReference>
<dbReference type="NCBIfam" id="NF005684">
    <property type="entry name" value="PRK07482.1"/>
    <property type="match status" value="1"/>
</dbReference>
<dbReference type="Gene3D" id="3.40.640.10">
    <property type="entry name" value="Type I PLP-dependent aspartate aminotransferase-like (Major domain)"/>
    <property type="match status" value="1"/>
</dbReference>
<comment type="caution">
    <text evidence="7">The sequence shown here is derived from an EMBL/GenBank/DDBJ whole genome shotgun (WGS) entry which is preliminary data.</text>
</comment>
<protein>
    <submittedName>
        <fullName evidence="7">Aminotransferase class III-fold pyridoxal phosphate-dependent enzyme</fullName>
    </submittedName>
</protein>
<gene>
    <name evidence="7" type="ORF">GQE99_15210</name>
</gene>
<dbReference type="InterPro" id="IPR049704">
    <property type="entry name" value="Aminotrans_3_PPA_site"/>
</dbReference>
<organism evidence="7 8">
    <name type="scientific">Maritimibacter harenae</name>
    <dbReference type="NCBI Taxonomy" id="2606218"/>
    <lineage>
        <taxon>Bacteria</taxon>
        <taxon>Pseudomonadati</taxon>
        <taxon>Pseudomonadota</taxon>
        <taxon>Alphaproteobacteria</taxon>
        <taxon>Rhodobacterales</taxon>
        <taxon>Roseobacteraceae</taxon>
        <taxon>Maritimibacter</taxon>
    </lineage>
</organism>
<dbReference type="RefSeq" id="WP_161352494.1">
    <property type="nucleotide sequence ID" value="NZ_WTUX01000019.1"/>
</dbReference>
<comment type="similarity">
    <text evidence="2 6">Belongs to the class-III pyridoxal-phosphate-dependent aminotransferase family.</text>
</comment>
<evidence type="ECO:0000256" key="2">
    <source>
        <dbReference type="ARBA" id="ARBA00008954"/>
    </source>
</evidence>
<evidence type="ECO:0000256" key="4">
    <source>
        <dbReference type="ARBA" id="ARBA00022679"/>
    </source>
</evidence>
<dbReference type="PANTHER" id="PTHR43094">
    <property type="entry name" value="AMINOTRANSFERASE"/>
    <property type="match status" value="1"/>
</dbReference>
<dbReference type="Pfam" id="PF00202">
    <property type="entry name" value="Aminotran_3"/>
    <property type="match status" value="1"/>
</dbReference>
<evidence type="ECO:0000313" key="8">
    <source>
        <dbReference type="Proteomes" id="UP000467322"/>
    </source>
</evidence>
<keyword evidence="3 7" id="KW-0032">Aminotransferase</keyword>
<dbReference type="PANTHER" id="PTHR43094:SF1">
    <property type="entry name" value="AMINOTRANSFERASE CLASS-III"/>
    <property type="match status" value="1"/>
</dbReference>
<dbReference type="SUPFAM" id="SSF53383">
    <property type="entry name" value="PLP-dependent transferases"/>
    <property type="match status" value="1"/>
</dbReference>
<accession>A0A845M479</accession>
<evidence type="ECO:0000256" key="5">
    <source>
        <dbReference type="ARBA" id="ARBA00022898"/>
    </source>
</evidence>
<evidence type="ECO:0000313" key="7">
    <source>
        <dbReference type="EMBL" id="MZR14366.1"/>
    </source>
</evidence>
<dbReference type="InterPro" id="IPR015422">
    <property type="entry name" value="PyrdxlP-dep_Trfase_small"/>
</dbReference>
<evidence type="ECO:0000256" key="3">
    <source>
        <dbReference type="ARBA" id="ARBA00022576"/>
    </source>
</evidence>
<dbReference type="PIRSF" id="PIRSF000521">
    <property type="entry name" value="Transaminase_4ab_Lys_Orn"/>
    <property type="match status" value="1"/>
</dbReference>
<dbReference type="CDD" id="cd00610">
    <property type="entry name" value="OAT_like"/>
    <property type="match status" value="1"/>
</dbReference>
<keyword evidence="5 6" id="KW-0663">Pyridoxal phosphate</keyword>
<keyword evidence="4 7" id="KW-0808">Transferase</keyword>
<proteinExistence type="inferred from homology"/>
<name>A0A845M479_9RHOB</name>
<dbReference type="GO" id="GO:0008483">
    <property type="term" value="F:transaminase activity"/>
    <property type="evidence" value="ECO:0007669"/>
    <property type="project" value="UniProtKB-KW"/>
</dbReference>
<evidence type="ECO:0000256" key="6">
    <source>
        <dbReference type="RuleBase" id="RU003560"/>
    </source>
</evidence>
<dbReference type="InterPro" id="IPR005814">
    <property type="entry name" value="Aminotrans_3"/>
</dbReference>
<dbReference type="InterPro" id="IPR015424">
    <property type="entry name" value="PyrdxlP-dep_Trfase"/>
</dbReference>